<dbReference type="SUPFAM" id="SSF56112">
    <property type="entry name" value="Protein kinase-like (PK-like)"/>
    <property type="match status" value="1"/>
</dbReference>
<protein>
    <recommendedName>
        <fullName evidence="1">Aminoglycoside phosphotransferase domain-containing protein</fullName>
    </recommendedName>
</protein>
<evidence type="ECO:0000259" key="1">
    <source>
        <dbReference type="Pfam" id="PF01636"/>
    </source>
</evidence>
<dbReference type="EMBL" id="JAQQWE010000008">
    <property type="protein sequence ID" value="KAK7942450.1"/>
    <property type="molecule type" value="Genomic_DNA"/>
</dbReference>
<dbReference type="Proteomes" id="UP001391051">
    <property type="component" value="Unassembled WGS sequence"/>
</dbReference>
<comment type="caution">
    <text evidence="2">The sequence shown here is derived from an EMBL/GenBank/DDBJ whole genome shotgun (WGS) entry which is preliminary data.</text>
</comment>
<evidence type="ECO:0000313" key="3">
    <source>
        <dbReference type="Proteomes" id="UP001391051"/>
    </source>
</evidence>
<dbReference type="InterPro" id="IPR051678">
    <property type="entry name" value="AGP_Transferase"/>
</dbReference>
<dbReference type="PANTHER" id="PTHR21310:SF13">
    <property type="entry name" value="AMINOGLYCOSIDE PHOSPHOTRANSFERASE DOMAIN-CONTAINING PROTEIN"/>
    <property type="match status" value="1"/>
</dbReference>
<dbReference type="PANTHER" id="PTHR21310">
    <property type="entry name" value="AMINOGLYCOSIDE PHOSPHOTRANSFERASE-RELATED-RELATED"/>
    <property type="match status" value="1"/>
</dbReference>
<name>A0ABR1PXI1_9PEZI</name>
<accession>A0ABR1PXI1</accession>
<proteinExistence type="predicted"/>
<keyword evidence="3" id="KW-1185">Reference proteome</keyword>
<dbReference type="Pfam" id="PF01636">
    <property type="entry name" value="APH"/>
    <property type="match status" value="1"/>
</dbReference>
<reference evidence="2 3" key="1">
    <citation type="submission" date="2023-01" db="EMBL/GenBank/DDBJ databases">
        <title>Analysis of 21 Apiospora genomes using comparative genomics revels a genus with tremendous synthesis potential of carbohydrate active enzymes and secondary metabolites.</title>
        <authorList>
            <person name="Sorensen T."/>
        </authorList>
    </citation>
    <scope>NUCLEOTIDE SEQUENCE [LARGE SCALE GENOMIC DNA]</scope>
    <source>
        <strain evidence="2 3">CBS 24483</strain>
    </source>
</reference>
<dbReference type="GeneID" id="92080847"/>
<feature type="domain" description="Aminoglycoside phosphotransferase" evidence="1">
    <location>
        <begin position="111"/>
        <end position="207"/>
    </location>
</feature>
<organism evidence="2 3">
    <name type="scientific">Apiospora aurea</name>
    <dbReference type="NCBI Taxonomy" id="335848"/>
    <lineage>
        <taxon>Eukaryota</taxon>
        <taxon>Fungi</taxon>
        <taxon>Dikarya</taxon>
        <taxon>Ascomycota</taxon>
        <taxon>Pezizomycotina</taxon>
        <taxon>Sordariomycetes</taxon>
        <taxon>Xylariomycetidae</taxon>
        <taxon>Amphisphaeriales</taxon>
        <taxon>Apiosporaceae</taxon>
        <taxon>Apiospora</taxon>
    </lineage>
</organism>
<gene>
    <name evidence="2" type="ORF">PG986_011563</name>
</gene>
<dbReference type="InterPro" id="IPR002575">
    <property type="entry name" value="Aminoglycoside_PTrfase"/>
</dbReference>
<evidence type="ECO:0000313" key="2">
    <source>
        <dbReference type="EMBL" id="KAK7942450.1"/>
    </source>
</evidence>
<dbReference type="RefSeq" id="XP_066694481.1">
    <property type="nucleotide sequence ID" value="XM_066847785.1"/>
</dbReference>
<dbReference type="InterPro" id="IPR011009">
    <property type="entry name" value="Kinase-like_dom_sf"/>
</dbReference>
<sequence length="369" mass="42171">MEGNLQQGQVPLFRWCGWHGYNPQLEWLQCPEDQLPAIRDLLQVQFDRAWGLSMNADDIVVEFISGGAWNRAFKVTLPPDLPLPASTLSVKNQHHQTPATTASNLPRQYIRHLVLRLSVPVLQSTKTRSEVATVGWVRQHTKIPVPRIFLYDATGSTFGGYEWILMEHMPGQPYYEVQDRLPTEAKAALARTVAECVHSLWSMPFDGIGSLYYDDDDADLVRVDSGHIAINVMDLNGVPTAAGQNKEPHLGPLCSNLYMGDWRPEYPFPRGPFRDLRRFCSSFVEAAHHELHDPRQQQRERIFGLSQSLCFDDHEYNLQLHNASKYVPEETPAAKLKRQRRVARYKAELTRILRGCPPPRTWTVVVRGR</sequence>